<dbReference type="GO" id="GO:0006508">
    <property type="term" value="P:proteolysis"/>
    <property type="evidence" value="ECO:0007669"/>
    <property type="project" value="UniProtKB-KW"/>
</dbReference>
<name>A0A848IIT3_9BURK</name>
<comment type="cofactor">
    <cofactor evidence="1">
        <name>Zn(2+)</name>
        <dbReference type="ChEBI" id="CHEBI:29105"/>
    </cofactor>
    <text evidence="1">Binds 1 zinc ion per subunit.</text>
</comment>
<dbReference type="AlphaFoldDB" id="A0A848IIT3"/>
<keyword evidence="1" id="KW-0378">Hydrolase</keyword>
<dbReference type="PIRSF" id="PIRSF012702">
    <property type="entry name" value="UCP012702"/>
    <property type="match status" value="1"/>
</dbReference>
<comment type="caution">
    <text evidence="4">The sequence shown here is derived from an EMBL/GenBank/DDBJ whole genome shotgun (WGS) entry which is preliminary data.</text>
</comment>
<comment type="function">
    <text evidence="1">Involved in peptidolytic degradation of cyclic heptapeptide hepatotoxin microcystin (MC).</text>
</comment>
<keyword evidence="1" id="KW-0482">Metalloprotease</keyword>
<dbReference type="Pfam" id="PF07171">
    <property type="entry name" value="MlrC_C"/>
    <property type="match status" value="1"/>
</dbReference>
<dbReference type="GO" id="GO:0008237">
    <property type="term" value="F:metallopeptidase activity"/>
    <property type="evidence" value="ECO:0007669"/>
    <property type="project" value="UniProtKB-KW"/>
</dbReference>
<sequence>MKSPRIAILGFAIESNRFAPVATRADFVSRAYLRDTALLADARSDAPVMTPEIPAFVRTMDTIRPWTPVPILFANAESGGPVEHEFFTDTLREFEQRLRAALPLDAVYICEHGAAITTEENDPDGVVFTLVRRVVGAAVPIVATVDLHANVSDRMVDAVDTLVSYRRNPHTDMAERGADAARILTELVDGMRTAVAHVRMPVCAPPTQLLTAPGTGPYAEMIRRAEALDDPRIVNVSIVGGFAFADTPKNGLTVLVTTRGDAPLAAQIANDLASYAWQERAAFTPRLTPAEDAVRLAKITSDDPSRAPLLLADVADNPGGGGRGNTPFVLKALLEHEVRGAILGVVTDPELAADAHAAGTGQAFHARFNRAETTAYSEPFEAPARVLRLHAGKGVGRRGQLAGCSFDLGPSAALQVGGVTVIVISKRHQCHEPMFFEMFGIDIARARVVVLKSRGHFRAAFDEFFSDAQIISVDAPGLTSPILSRFDFKGMPRPVVPLDNIATWTPKARTVLPGSNAIG</sequence>
<gene>
    <name evidence="4" type="ORF">HHL24_16765</name>
</gene>
<feature type="domain" description="Microcystin LR degradation protein MlrC C-terminal" evidence="2">
    <location>
        <begin position="311"/>
        <end position="489"/>
    </location>
</feature>
<keyword evidence="1" id="KW-0645">Protease</keyword>
<evidence type="ECO:0000259" key="3">
    <source>
        <dbReference type="Pfam" id="PF07364"/>
    </source>
</evidence>
<dbReference type="InterPro" id="IPR015995">
    <property type="entry name" value="MlrC_N"/>
</dbReference>
<evidence type="ECO:0000256" key="1">
    <source>
        <dbReference type="PIRNR" id="PIRNR012702"/>
    </source>
</evidence>
<dbReference type="InterPro" id="IPR010799">
    <property type="entry name" value="MlrC_C"/>
</dbReference>
<dbReference type="InterPro" id="IPR009197">
    <property type="entry name" value="MlrC"/>
</dbReference>
<dbReference type="Proteomes" id="UP000544134">
    <property type="component" value="Unassembled WGS sequence"/>
</dbReference>
<dbReference type="RefSeq" id="WP_169486558.1">
    <property type="nucleotide sequence ID" value="NZ_JABBGJ010000016.1"/>
</dbReference>
<dbReference type="EMBL" id="JABBGJ010000016">
    <property type="protein sequence ID" value="NML99583.1"/>
    <property type="molecule type" value="Genomic_DNA"/>
</dbReference>
<dbReference type="GO" id="GO:0046872">
    <property type="term" value="F:metal ion binding"/>
    <property type="evidence" value="ECO:0007669"/>
    <property type="project" value="UniProtKB-KW"/>
</dbReference>
<evidence type="ECO:0000313" key="5">
    <source>
        <dbReference type="Proteomes" id="UP000544134"/>
    </source>
</evidence>
<reference evidence="4 5" key="1">
    <citation type="submission" date="2020-04" db="EMBL/GenBank/DDBJ databases">
        <title>Paraburkholderia sp. RP-4-7 isolated from soil.</title>
        <authorList>
            <person name="Dahal R.H."/>
        </authorList>
    </citation>
    <scope>NUCLEOTIDE SEQUENCE [LARGE SCALE GENOMIC DNA]</scope>
    <source>
        <strain evidence="4 5">RP-4-7</strain>
    </source>
</reference>
<keyword evidence="1" id="KW-0479">Metal-binding</keyword>
<evidence type="ECO:0000259" key="2">
    <source>
        <dbReference type="Pfam" id="PF07171"/>
    </source>
</evidence>
<comment type="similarity">
    <text evidence="1">Belongs to the peptidase M81 family.</text>
</comment>
<accession>A0A848IIT3</accession>
<protein>
    <recommendedName>
        <fullName evidence="1">Microcystinase C</fullName>
        <shortName evidence="1">MlrC</shortName>
    </recommendedName>
</protein>
<keyword evidence="5" id="KW-1185">Reference proteome</keyword>
<dbReference type="Pfam" id="PF07364">
    <property type="entry name" value="DUF1485"/>
    <property type="match status" value="1"/>
</dbReference>
<organism evidence="4 5">
    <name type="scientific">Paraburkholderia polaris</name>
    <dbReference type="NCBI Taxonomy" id="2728848"/>
    <lineage>
        <taxon>Bacteria</taxon>
        <taxon>Pseudomonadati</taxon>
        <taxon>Pseudomonadota</taxon>
        <taxon>Betaproteobacteria</taxon>
        <taxon>Burkholderiales</taxon>
        <taxon>Burkholderiaceae</taxon>
        <taxon>Paraburkholderia</taxon>
    </lineage>
</organism>
<feature type="domain" description="Microcystin LR degradation protein MlrC N-terminal" evidence="3">
    <location>
        <begin position="5"/>
        <end position="297"/>
    </location>
</feature>
<evidence type="ECO:0000313" key="4">
    <source>
        <dbReference type="EMBL" id="NML99583.1"/>
    </source>
</evidence>
<proteinExistence type="inferred from homology"/>